<evidence type="ECO:0000313" key="2">
    <source>
        <dbReference type="Proteomes" id="UP000789860"/>
    </source>
</evidence>
<evidence type="ECO:0000313" key="1">
    <source>
        <dbReference type="EMBL" id="CAG8442268.1"/>
    </source>
</evidence>
<name>A0ACA9JYN1_9GLOM</name>
<gene>
    <name evidence="1" type="ORF">SCALOS_LOCUS704</name>
</gene>
<keyword evidence="2" id="KW-1185">Reference proteome</keyword>
<dbReference type="Proteomes" id="UP000789860">
    <property type="component" value="Unassembled WGS sequence"/>
</dbReference>
<protein>
    <submittedName>
        <fullName evidence="1">2862_t:CDS:1</fullName>
    </submittedName>
</protein>
<dbReference type="EMBL" id="CAJVPM010000355">
    <property type="protein sequence ID" value="CAG8442268.1"/>
    <property type="molecule type" value="Genomic_DNA"/>
</dbReference>
<accession>A0ACA9JYN1</accession>
<proteinExistence type="predicted"/>
<organism evidence="1 2">
    <name type="scientific">Scutellospora calospora</name>
    <dbReference type="NCBI Taxonomy" id="85575"/>
    <lineage>
        <taxon>Eukaryota</taxon>
        <taxon>Fungi</taxon>
        <taxon>Fungi incertae sedis</taxon>
        <taxon>Mucoromycota</taxon>
        <taxon>Glomeromycotina</taxon>
        <taxon>Glomeromycetes</taxon>
        <taxon>Diversisporales</taxon>
        <taxon>Gigasporaceae</taxon>
        <taxon>Scutellospora</taxon>
    </lineage>
</organism>
<comment type="caution">
    <text evidence="1">The sequence shown here is derived from an EMBL/GenBank/DDBJ whole genome shotgun (WGS) entry which is preliminary data.</text>
</comment>
<sequence length="337" mass="39246">MRRQRINRERKVHNNKQFPLSLLQTFLFFVIDWNEFWKNSITKYSRYIQDWKNGEQIKRYSNPFMLMKQYMAYEIKNNIDLKNLNSIFKLLEHDINNISEILVGIDDLRLILGKSSFNNLNLIRSKGEKFEIRLSGCSNQELITITVDNLKTLLNCKIDGIDISIVGGRAWMVAKPVQRKKYSGLDLSHYNNGTSAQTPSLTNDMTNRNLSENNNNTYIINRSNEINNTLSPKILFEGDINERTLNIEYDEHTETIETMKIISSQGYVPVWKSSNDFEPLTFDKTSIGEKSTDDFEPLTFVETDETPIGEKLEDDFELPTFDETPIGVDEYFNINDD</sequence>
<reference evidence="1" key="1">
    <citation type="submission" date="2021-06" db="EMBL/GenBank/DDBJ databases">
        <authorList>
            <person name="Kallberg Y."/>
            <person name="Tangrot J."/>
            <person name="Rosling A."/>
        </authorList>
    </citation>
    <scope>NUCLEOTIDE SEQUENCE</scope>
    <source>
        <strain evidence="1">AU212A</strain>
    </source>
</reference>